<reference evidence="2 3" key="1">
    <citation type="submission" date="2020-08" db="EMBL/GenBank/DDBJ databases">
        <title>Sequencing the genomes of 1000 actinobacteria strains.</title>
        <authorList>
            <person name="Klenk H.-P."/>
        </authorList>
    </citation>
    <scope>NUCLEOTIDE SEQUENCE [LARGE SCALE GENOMIC DNA]</scope>
    <source>
        <strain evidence="2 3">DSM 45913</strain>
    </source>
</reference>
<keyword evidence="3" id="KW-1185">Reference proteome</keyword>
<organism evidence="2 3">
    <name type="scientific">Nonomuraea muscovyensis</name>
    <dbReference type="NCBI Taxonomy" id="1124761"/>
    <lineage>
        <taxon>Bacteria</taxon>
        <taxon>Bacillati</taxon>
        <taxon>Actinomycetota</taxon>
        <taxon>Actinomycetes</taxon>
        <taxon>Streptosporangiales</taxon>
        <taxon>Streptosporangiaceae</taxon>
        <taxon>Nonomuraea</taxon>
    </lineage>
</organism>
<evidence type="ECO:0000313" key="2">
    <source>
        <dbReference type="EMBL" id="MBB6349898.1"/>
    </source>
</evidence>
<name>A0A7X0C875_9ACTN</name>
<accession>A0A7X0C875</accession>
<feature type="region of interest" description="Disordered" evidence="1">
    <location>
        <begin position="83"/>
        <end position="140"/>
    </location>
</feature>
<evidence type="ECO:0000313" key="3">
    <source>
        <dbReference type="Proteomes" id="UP000583800"/>
    </source>
</evidence>
<comment type="caution">
    <text evidence="2">The sequence shown here is derived from an EMBL/GenBank/DDBJ whole genome shotgun (WGS) entry which is preliminary data.</text>
</comment>
<gene>
    <name evidence="2" type="ORF">FHU36_006470</name>
</gene>
<dbReference type="Proteomes" id="UP000583800">
    <property type="component" value="Unassembled WGS sequence"/>
</dbReference>
<dbReference type="AlphaFoldDB" id="A0A7X0C875"/>
<dbReference type="EMBL" id="JACHJB010000003">
    <property type="protein sequence ID" value="MBB6349898.1"/>
    <property type="molecule type" value="Genomic_DNA"/>
</dbReference>
<sequence>MPGEPSATRPTWAVLIERSGRSRSTVALWLRWLRERGLLGTVTPGSTVRVRKGTQCGTIDDGLGNIAAEYVLAIAAAPNDDVAVDEPRQAPAPRSQKAVFSPVDESRTPSGFPSEGGEPSPRSRARLPPPGSPRSLTITG</sequence>
<protein>
    <submittedName>
        <fullName evidence="2">Uncharacterized protein</fullName>
    </submittedName>
</protein>
<dbReference type="RefSeq" id="WP_185087780.1">
    <property type="nucleotide sequence ID" value="NZ_JACHJB010000003.1"/>
</dbReference>
<proteinExistence type="predicted"/>
<evidence type="ECO:0000256" key="1">
    <source>
        <dbReference type="SAM" id="MobiDB-lite"/>
    </source>
</evidence>